<accession>A0A8S5UI68</accession>
<dbReference type="EMBL" id="BK016090">
    <property type="protein sequence ID" value="DAF94124.1"/>
    <property type="molecule type" value="Genomic_DNA"/>
</dbReference>
<protein>
    <submittedName>
        <fullName evidence="1">Uncharacterized protein</fullName>
    </submittedName>
</protein>
<organism evidence="1">
    <name type="scientific">Myoviridae sp. ctu2j3</name>
    <dbReference type="NCBI Taxonomy" id="2825197"/>
    <lineage>
        <taxon>Viruses</taxon>
        <taxon>Duplodnaviria</taxon>
        <taxon>Heunggongvirae</taxon>
        <taxon>Uroviricota</taxon>
        <taxon>Caudoviricetes</taxon>
    </lineage>
</organism>
<sequence>MKLIEARGLVPRIEKRVTQRLVSESFLPLALTHSAKIVMEEHDVEVWDRKELLVETETIDERRELNEWFWEISASVSNFTPKSLFYKREFEVAGRRFLGVFPIEVPYDHFVYRLSFDQEDPTWQKSRT</sequence>
<evidence type="ECO:0000313" key="1">
    <source>
        <dbReference type="EMBL" id="DAF94124.1"/>
    </source>
</evidence>
<name>A0A8S5UI68_9CAUD</name>
<reference evidence="1" key="1">
    <citation type="journal article" date="2021" name="Proc. Natl. Acad. Sci. U.S.A.">
        <title>A Catalog of Tens of Thousands of Viruses from Human Metagenomes Reveals Hidden Associations with Chronic Diseases.</title>
        <authorList>
            <person name="Tisza M.J."/>
            <person name="Buck C.B."/>
        </authorList>
    </citation>
    <scope>NUCLEOTIDE SEQUENCE</scope>
    <source>
        <strain evidence="1">Ctu2j3</strain>
    </source>
</reference>
<proteinExistence type="predicted"/>
<dbReference type="EMBL" id="BK016090">
    <property type="protein sequence ID" value="DAF94287.1"/>
    <property type="molecule type" value="Genomic_DNA"/>
</dbReference>